<dbReference type="Proteomes" id="UP000028725">
    <property type="component" value="Unassembled WGS sequence"/>
</dbReference>
<name>A0A085WST5_9BACT</name>
<accession>A0A085WST5</accession>
<keyword evidence="3" id="KW-1185">Reference proteome</keyword>
<dbReference type="EMBL" id="JMCB01000003">
    <property type="protein sequence ID" value="KFE70748.1"/>
    <property type="molecule type" value="Genomic_DNA"/>
</dbReference>
<dbReference type="AlphaFoldDB" id="A0A085WST5"/>
<organism evidence="2 3">
    <name type="scientific">Hyalangium minutum</name>
    <dbReference type="NCBI Taxonomy" id="394096"/>
    <lineage>
        <taxon>Bacteria</taxon>
        <taxon>Pseudomonadati</taxon>
        <taxon>Myxococcota</taxon>
        <taxon>Myxococcia</taxon>
        <taxon>Myxococcales</taxon>
        <taxon>Cystobacterineae</taxon>
        <taxon>Archangiaceae</taxon>
        <taxon>Hyalangium</taxon>
    </lineage>
</organism>
<feature type="region of interest" description="Disordered" evidence="1">
    <location>
        <begin position="39"/>
        <end position="86"/>
    </location>
</feature>
<comment type="caution">
    <text evidence="2">The sequence shown here is derived from an EMBL/GenBank/DDBJ whole genome shotgun (WGS) entry which is preliminary data.</text>
</comment>
<evidence type="ECO:0000256" key="1">
    <source>
        <dbReference type="SAM" id="MobiDB-lite"/>
    </source>
</evidence>
<gene>
    <name evidence="2" type="ORF">DB31_5790</name>
</gene>
<reference evidence="2 3" key="1">
    <citation type="submission" date="2014-04" db="EMBL/GenBank/DDBJ databases">
        <title>Genome assembly of Hyalangium minutum DSM 14724.</title>
        <authorList>
            <person name="Sharma G."/>
            <person name="Subramanian S."/>
        </authorList>
    </citation>
    <scope>NUCLEOTIDE SEQUENCE [LARGE SCALE GENOMIC DNA]</scope>
    <source>
        <strain evidence="2 3">DSM 14724</strain>
    </source>
</reference>
<evidence type="ECO:0000313" key="3">
    <source>
        <dbReference type="Proteomes" id="UP000028725"/>
    </source>
</evidence>
<evidence type="ECO:0000313" key="2">
    <source>
        <dbReference type="EMBL" id="KFE70748.1"/>
    </source>
</evidence>
<protein>
    <submittedName>
        <fullName evidence="2">Uncharacterized protein</fullName>
    </submittedName>
</protein>
<proteinExistence type="predicted"/>
<sequence>MGILRMLALVGFAAIVILFVLTAGASFMPGTKIGPMFGATPEALAGLGDPPDAGTAPDAGTLAAQPAEQGSAAPGQAQSLPEQQGR</sequence>
<feature type="compositionally biased region" description="Polar residues" evidence="1">
    <location>
        <begin position="76"/>
        <end position="86"/>
    </location>
</feature>